<protein>
    <submittedName>
        <fullName evidence="3">Deoxyribonuclease</fullName>
    </submittedName>
</protein>
<evidence type="ECO:0000256" key="1">
    <source>
        <dbReference type="SAM" id="MobiDB-lite"/>
    </source>
</evidence>
<dbReference type="InterPro" id="IPR002792">
    <property type="entry name" value="TRAM_dom"/>
</dbReference>
<dbReference type="PROSITE" id="PS50926">
    <property type="entry name" value="TRAM"/>
    <property type="match status" value="1"/>
</dbReference>
<dbReference type="Gene3D" id="2.40.50.140">
    <property type="entry name" value="Nucleic acid-binding proteins"/>
    <property type="match status" value="1"/>
</dbReference>
<comment type="caution">
    <text evidence="3">The sequence shown here is derived from an EMBL/GenBank/DDBJ whole genome shotgun (WGS) entry which is preliminary data.</text>
</comment>
<gene>
    <name evidence="3" type="ORF">Metus_0671</name>
</gene>
<dbReference type="InterPro" id="IPR012340">
    <property type="entry name" value="NA-bd_OB-fold"/>
</dbReference>
<dbReference type="Pfam" id="PF01938">
    <property type="entry name" value="TRAM"/>
    <property type="match status" value="1"/>
</dbReference>
<organism evidence="3 4">
    <name type="scientific">Methanosuratincola subterraneus</name>
    <dbReference type="NCBI Taxonomy" id="2593994"/>
    <lineage>
        <taxon>Archaea</taxon>
        <taxon>Thermoproteota</taxon>
        <taxon>Methanosuratincolia</taxon>
        <taxon>Candidatus Methanomethylicales</taxon>
        <taxon>Candidatus Methanomethylicaceae</taxon>
        <taxon>Candidatus Methanosuratincola (ex Vanwonterghem et al. 2016)</taxon>
    </lineage>
</organism>
<dbReference type="Proteomes" id="UP000288215">
    <property type="component" value="Unassembled WGS sequence"/>
</dbReference>
<dbReference type="EMBL" id="RXGA01000002">
    <property type="protein sequence ID" value="RWX73892.1"/>
    <property type="molecule type" value="Genomic_DNA"/>
</dbReference>
<sequence>MGYYREGARRFGGPRRGPANFGPKPVEEGKEYEVDIKEVSRRGEGIARIEGFVVFVPNTKAGDHVKIKISKISNRFATAEVVQ</sequence>
<proteinExistence type="predicted"/>
<evidence type="ECO:0000313" key="3">
    <source>
        <dbReference type="EMBL" id="RWX73892.1"/>
    </source>
</evidence>
<name>A0A3S3RCK5_METS7</name>
<dbReference type="AlphaFoldDB" id="A0A3S3RCK5"/>
<dbReference type="SUPFAM" id="SSF50249">
    <property type="entry name" value="Nucleic acid-binding proteins"/>
    <property type="match status" value="1"/>
</dbReference>
<reference evidence="3 4" key="1">
    <citation type="submission" date="2018-12" db="EMBL/GenBank/DDBJ databases">
        <title>The complete genome of the methanogenic archaea of the candidate phylum Verstraetearchaeota, obtained from the metagenome of underground thermal water.</title>
        <authorList>
            <person name="Kadnikov V.V."/>
            <person name="Mardanov A.V."/>
            <person name="Beletsky A.V."/>
            <person name="Karnachuk O.V."/>
            <person name="Ravin N.V."/>
        </authorList>
    </citation>
    <scope>NUCLEOTIDE SEQUENCE [LARGE SCALE GENOMIC DNA]</scope>
    <source>
        <strain evidence="3">Ch88</strain>
    </source>
</reference>
<evidence type="ECO:0000259" key="2">
    <source>
        <dbReference type="PROSITE" id="PS50926"/>
    </source>
</evidence>
<feature type="domain" description="TRAM" evidence="2">
    <location>
        <begin position="25"/>
        <end position="83"/>
    </location>
</feature>
<evidence type="ECO:0000313" key="4">
    <source>
        <dbReference type="Proteomes" id="UP000288215"/>
    </source>
</evidence>
<feature type="region of interest" description="Disordered" evidence="1">
    <location>
        <begin position="1"/>
        <end position="26"/>
    </location>
</feature>
<accession>A0A3S3RCK5</accession>